<keyword evidence="3" id="KW-1185">Reference proteome</keyword>
<dbReference type="AlphaFoldDB" id="A0A0M1P5W4"/>
<reference evidence="3" key="1">
    <citation type="submission" date="2015-08" db="EMBL/GenBank/DDBJ databases">
        <title>Genome sequencing project for genomic taxonomy and phylogenomics of Bacillus-like bacteria.</title>
        <authorList>
            <person name="Liu B."/>
            <person name="Wang J."/>
            <person name="Zhu Y."/>
            <person name="Liu G."/>
            <person name="Chen Q."/>
            <person name="Chen Z."/>
            <person name="Lan J."/>
            <person name="Che J."/>
            <person name="Ge C."/>
            <person name="Shi H."/>
            <person name="Pan Z."/>
            <person name="Liu X."/>
        </authorList>
    </citation>
    <scope>NUCLEOTIDE SEQUENCE [LARGE SCALE GENOMIC DNA]</scope>
    <source>
        <strain evidence="3">FJAT-22460</strain>
    </source>
</reference>
<dbReference type="GO" id="GO:0005524">
    <property type="term" value="F:ATP binding"/>
    <property type="evidence" value="ECO:0007669"/>
    <property type="project" value="UniProtKB-KW"/>
</dbReference>
<dbReference type="Pfam" id="PF04397">
    <property type="entry name" value="LytTR"/>
    <property type="match status" value="1"/>
</dbReference>
<dbReference type="InterPro" id="IPR027417">
    <property type="entry name" value="P-loop_NTPase"/>
</dbReference>
<name>A0A0M1P5W4_9BACL</name>
<keyword evidence="2" id="KW-0067">ATP-binding</keyword>
<dbReference type="PATRIC" id="fig|1705565.3.peg.3972"/>
<comment type="caution">
    <text evidence="2">The sequence shown here is derived from an EMBL/GenBank/DDBJ whole genome shotgun (WGS) entry which is preliminary data.</text>
</comment>
<feature type="domain" description="HTH LytTR-type" evidence="1">
    <location>
        <begin position="205"/>
        <end position="311"/>
    </location>
</feature>
<dbReference type="EMBL" id="LIUT01000001">
    <property type="protein sequence ID" value="KOR89429.1"/>
    <property type="molecule type" value="Genomic_DNA"/>
</dbReference>
<dbReference type="SMART" id="SM00850">
    <property type="entry name" value="LytTR"/>
    <property type="match status" value="1"/>
</dbReference>
<evidence type="ECO:0000259" key="1">
    <source>
        <dbReference type="PROSITE" id="PS50930"/>
    </source>
</evidence>
<dbReference type="RefSeq" id="WP_054402468.1">
    <property type="nucleotide sequence ID" value="NZ_LIUT01000001.1"/>
</dbReference>
<sequence>MQFQPIYYDGELLLPKIELHMASCQAIGIVTDVKRKQLLMDQLVDHSNYYLFQAQQAEYMRLTVEELITFLNKITERNERVTSLMDYFALKEERKVKIKDLSPSKRMYVTLMRVFFAHQPTLVLEEPYFYLEEQDRRQLKRILEDLSKEKQILILTSNLEDAMISCDVIYRLNEFGFYPLDIRDSEEDKQEVLEQDQANITIQKISTKRNEKVILFNPPEIDYIESIEGSILVHVGGENYDCALTLTELEHRLLNFGFFRCHRSYIVNLQKVREIITWTKNSYSLRLNTDQDAVVPLSRSKLQELKALLNI</sequence>
<dbReference type="OrthoDB" id="9809318at2"/>
<dbReference type="GO" id="GO:0000156">
    <property type="term" value="F:phosphorelay response regulator activity"/>
    <property type="evidence" value="ECO:0007669"/>
    <property type="project" value="InterPro"/>
</dbReference>
<dbReference type="InterPro" id="IPR012046">
    <property type="entry name" value="LytTR_ABC"/>
</dbReference>
<dbReference type="InterPro" id="IPR007492">
    <property type="entry name" value="LytTR_DNA-bd_dom"/>
</dbReference>
<proteinExistence type="predicted"/>
<dbReference type="PROSITE" id="PS50930">
    <property type="entry name" value="HTH_LYTTR"/>
    <property type="match status" value="1"/>
</dbReference>
<evidence type="ECO:0000313" key="2">
    <source>
        <dbReference type="EMBL" id="KOR89429.1"/>
    </source>
</evidence>
<organism evidence="2 3">
    <name type="scientific">Paenibacillus solani</name>
    <dbReference type="NCBI Taxonomy" id="1705565"/>
    <lineage>
        <taxon>Bacteria</taxon>
        <taxon>Bacillati</taxon>
        <taxon>Bacillota</taxon>
        <taxon>Bacilli</taxon>
        <taxon>Bacillales</taxon>
        <taxon>Paenibacillaceae</taxon>
        <taxon>Paenibacillus</taxon>
    </lineage>
</organism>
<dbReference type="CDD" id="cd00267">
    <property type="entry name" value="ABC_ATPase"/>
    <property type="match status" value="1"/>
</dbReference>
<dbReference type="Gene3D" id="2.40.50.1020">
    <property type="entry name" value="LytTr DNA-binding domain"/>
    <property type="match status" value="1"/>
</dbReference>
<accession>A0A0M1P5W4</accession>
<dbReference type="Proteomes" id="UP000036932">
    <property type="component" value="Unassembled WGS sequence"/>
</dbReference>
<dbReference type="PANTHER" id="PTHR37299">
    <property type="entry name" value="TRANSCRIPTIONAL REGULATOR-RELATED"/>
    <property type="match status" value="1"/>
</dbReference>
<dbReference type="InterPro" id="IPR046947">
    <property type="entry name" value="LytR-like"/>
</dbReference>
<dbReference type="GO" id="GO:0003677">
    <property type="term" value="F:DNA binding"/>
    <property type="evidence" value="ECO:0007669"/>
    <property type="project" value="InterPro"/>
</dbReference>
<evidence type="ECO:0000313" key="3">
    <source>
        <dbReference type="Proteomes" id="UP000036932"/>
    </source>
</evidence>
<dbReference type="SUPFAM" id="SSF52540">
    <property type="entry name" value="P-loop containing nucleoside triphosphate hydrolases"/>
    <property type="match status" value="1"/>
</dbReference>
<dbReference type="Gene3D" id="3.40.50.300">
    <property type="entry name" value="P-loop containing nucleotide triphosphate hydrolases"/>
    <property type="match status" value="1"/>
</dbReference>
<keyword evidence="2" id="KW-0547">Nucleotide-binding</keyword>
<dbReference type="PANTHER" id="PTHR37299:SF1">
    <property type="entry name" value="STAGE 0 SPORULATION PROTEIN A HOMOLOG"/>
    <property type="match status" value="1"/>
</dbReference>
<protein>
    <submittedName>
        <fullName evidence="2">ABC transporter ATP-binding protein</fullName>
    </submittedName>
</protein>
<gene>
    <name evidence="2" type="ORF">AM231_09950</name>
</gene>
<dbReference type="PIRSF" id="PIRSF036612">
    <property type="entry name" value="ABC_ATP_LytTR"/>
    <property type="match status" value="1"/>
</dbReference>